<evidence type="ECO:0000256" key="8">
    <source>
        <dbReference type="ARBA" id="ARBA00022723"/>
    </source>
</evidence>
<feature type="region of interest" description="Disordered" evidence="14">
    <location>
        <begin position="27"/>
        <end position="50"/>
    </location>
</feature>
<dbReference type="PROSITE" id="PS50089">
    <property type="entry name" value="ZF_RING_2"/>
    <property type="match status" value="1"/>
</dbReference>
<evidence type="ECO:0000256" key="10">
    <source>
        <dbReference type="ARBA" id="ARBA00022771"/>
    </source>
</evidence>
<dbReference type="PANTHER" id="PTHR11685">
    <property type="entry name" value="RBR FAMILY RING FINGER AND IBR DOMAIN-CONTAINING"/>
    <property type="match status" value="1"/>
</dbReference>
<dbReference type="Proteomes" id="UP000823674">
    <property type="component" value="Chromosome A02"/>
</dbReference>
<dbReference type="SMART" id="SM00647">
    <property type="entry name" value="IBR"/>
    <property type="match status" value="2"/>
</dbReference>
<evidence type="ECO:0000313" key="17">
    <source>
        <dbReference type="EMBL" id="KAG5409772.1"/>
    </source>
</evidence>
<keyword evidence="10 13" id="KW-0863">Zinc-finger</keyword>
<evidence type="ECO:0000256" key="14">
    <source>
        <dbReference type="SAM" id="MobiDB-lite"/>
    </source>
</evidence>
<dbReference type="InterPro" id="IPR002867">
    <property type="entry name" value="IBR_dom"/>
</dbReference>
<dbReference type="Gene3D" id="1.20.120.1750">
    <property type="match status" value="1"/>
</dbReference>
<evidence type="ECO:0000256" key="4">
    <source>
        <dbReference type="ARBA" id="ARBA00004906"/>
    </source>
</evidence>
<dbReference type="Pfam" id="PF01485">
    <property type="entry name" value="IBR"/>
    <property type="match status" value="2"/>
</dbReference>
<evidence type="ECO:0000256" key="11">
    <source>
        <dbReference type="ARBA" id="ARBA00022786"/>
    </source>
</evidence>
<feature type="domain" description="RING-type" evidence="15">
    <location>
        <begin position="81"/>
        <end position="127"/>
    </location>
</feature>
<protein>
    <recommendedName>
        <fullName evidence="6">RBR-type E3 ubiquitin transferase</fullName>
        <ecNumber evidence="6">2.3.2.31</ecNumber>
    </recommendedName>
</protein>
<dbReference type="Gene3D" id="3.30.40.10">
    <property type="entry name" value="Zinc/RING finger domain, C3HC4 (zinc finger)"/>
    <property type="match status" value="1"/>
</dbReference>
<evidence type="ECO:0000313" key="18">
    <source>
        <dbReference type="Proteomes" id="UP000823674"/>
    </source>
</evidence>
<keyword evidence="11" id="KW-0833">Ubl conjugation pathway</keyword>
<evidence type="ECO:0000256" key="7">
    <source>
        <dbReference type="ARBA" id="ARBA00022679"/>
    </source>
</evidence>
<dbReference type="CDD" id="cd22582">
    <property type="entry name" value="BRcat_RBR_unk"/>
    <property type="match status" value="1"/>
</dbReference>
<evidence type="ECO:0000256" key="6">
    <source>
        <dbReference type="ARBA" id="ARBA00012251"/>
    </source>
</evidence>
<organism evidence="17 18">
    <name type="scientific">Brassica rapa subsp. trilocularis</name>
    <dbReference type="NCBI Taxonomy" id="1813537"/>
    <lineage>
        <taxon>Eukaryota</taxon>
        <taxon>Viridiplantae</taxon>
        <taxon>Streptophyta</taxon>
        <taxon>Embryophyta</taxon>
        <taxon>Tracheophyta</taxon>
        <taxon>Spermatophyta</taxon>
        <taxon>Magnoliopsida</taxon>
        <taxon>eudicotyledons</taxon>
        <taxon>Gunneridae</taxon>
        <taxon>Pentapetalae</taxon>
        <taxon>rosids</taxon>
        <taxon>malvids</taxon>
        <taxon>Brassicales</taxon>
        <taxon>Brassicaceae</taxon>
        <taxon>Brassiceae</taxon>
        <taxon>Brassica</taxon>
    </lineage>
</organism>
<dbReference type="SUPFAM" id="SSF57850">
    <property type="entry name" value="RING/U-box"/>
    <property type="match status" value="3"/>
</dbReference>
<comment type="cofactor">
    <cofactor evidence="2">
        <name>Zn(2+)</name>
        <dbReference type="ChEBI" id="CHEBI:29105"/>
    </cofactor>
</comment>
<evidence type="ECO:0000256" key="1">
    <source>
        <dbReference type="ARBA" id="ARBA00001798"/>
    </source>
</evidence>
<dbReference type="InterPro" id="IPR044066">
    <property type="entry name" value="TRIAD_supradom"/>
</dbReference>
<evidence type="ECO:0000259" key="16">
    <source>
        <dbReference type="PROSITE" id="PS51873"/>
    </source>
</evidence>
<gene>
    <name evidence="17" type="primary">A02p023130.1_BraROA</name>
    <name evidence="17" type="ORF">IGI04_006091</name>
</gene>
<evidence type="ECO:0000256" key="13">
    <source>
        <dbReference type="PROSITE-ProRule" id="PRU00175"/>
    </source>
</evidence>
<name>A0ABQ7NFV4_BRACM</name>
<keyword evidence="12" id="KW-0862">Zinc</keyword>
<feature type="domain" description="RING-type" evidence="16">
    <location>
        <begin position="77"/>
        <end position="292"/>
    </location>
</feature>
<keyword evidence="18" id="KW-1185">Reference proteome</keyword>
<comment type="pathway">
    <text evidence="4">Protein modification; protein ubiquitination.</text>
</comment>
<dbReference type="PROSITE" id="PS51873">
    <property type="entry name" value="TRIAD"/>
    <property type="match status" value="1"/>
</dbReference>
<keyword evidence="7" id="KW-0808">Transferase</keyword>
<evidence type="ECO:0000256" key="9">
    <source>
        <dbReference type="ARBA" id="ARBA00022737"/>
    </source>
</evidence>
<dbReference type="EC" id="2.3.2.31" evidence="6"/>
<keyword evidence="9" id="KW-0677">Repeat</keyword>
<dbReference type="EMBL" id="JADBGQ010000002">
    <property type="protein sequence ID" value="KAG5409772.1"/>
    <property type="molecule type" value="Genomic_DNA"/>
</dbReference>
<feature type="compositionally biased region" description="Low complexity" evidence="14">
    <location>
        <begin position="40"/>
        <end position="50"/>
    </location>
</feature>
<evidence type="ECO:0000256" key="12">
    <source>
        <dbReference type="ARBA" id="ARBA00022833"/>
    </source>
</evidence>
<comment type="caution">
    <text evidence="17">The sequence shown here is derived from an EMBL/GenBank/DDBJ whole genome shotgun (WGS) entry which is preliminary data.</text>
</comment>
<evidence type="ECO:0000256" key="5">
    <source>
        <dbReference type="ARBA" id="ARBA00005884"/>
    </source>
</evidence>
<sequence>MPIYIAIIFNYMPSYNVNTHLNQTQDKVRKGEDDDMGSCLSSPSSSSTLPRTRTVDYKVNYIARPTRTKQQVRAKPSTTLCLICMDEKSPSGIFRGTTSCTHSYCTECTVRYVTTKVEENAARIKCPDMNCTQLIEPYTCRDLIPKDLFVRWDKALCELLIMSSEKVYCPFEKCSAVMVVDDDDGGKVTQTECPSCHRLFCAQCEVPWHAGSGCKETKKKTRNSDKEDALLIDLAKKKKWKRCPKCKFYVEKASGCLHIRCRCGFQFCYRCGSPSINLHHSCGVGSTSSTPW</sequence>
<proteinExistence type="inferred from homology"/>
<evidence type="ECO:0000256" key="3">
    <source>
        <dbReference type="ARBA" id="ARBA00003976"/>
    </source>
</evidence>
<dbReference type="InterPro" id="IPR013083">
    <property type="entry name" value="Znf_RING/FYVE/PHD"/>
</dbReference>
<reference evidence="17 18" key="1">
    <citation type="submission" date="2021-03" db="EMBL/GenBank/DDBJ databases">
        <authorList>
            <person name="King G.J."/>
            <person name="Bancroft I."/>
            <person name="Baten A."/>
            <person name="Bloomfield J."/>
            <person name="Borpatragohain P."/>
            <person name="He Z."/>
            <person name="Irish N."/>
            <person name="Irwin J."/>
            <person name="Liu K."/>
            <person name="Mauleon R.P."/>
            <person name="Moore J."/>
            <person name="Morris R."/>
            <person name="Ostergaard L."/>
            <person name="Wang B."/>
            <person name="Wells R."/>
        </authorList>
    </citation>
    <scope>NUCLEOTIDE SEQUENCE [LARGE SCALE GENOMIC DNA]</scope>
    <source>
        <strain evidence="17">R-o-18</strain>
        <tissue evidence="17">Leaf</tissue>
    </source>
</reference>
<keyword evidence="8" id="KW-0479">Metal-binding</keyword>
<dbReference type="InterPro" id="IPR001841">
    <property type="entry name" value="Znf_RING"/>
</dbReference>
<comment type="similarity">
    <text evidence="5">Belongs to the RBR family. Ariadne subfamily.</text>
</comment>
<accession>A0ABQ7NFV4</accession>
<comment type="function">
    <text evidence="3">Might act as an E3 ubiquitin-protein ligase, or as part of E3 complex, which accepts ubiquitin from specific E2 ubiquitin-conjugating enzymes and then transfers it to substrates.</text>
</comment>
<dbReference type="InterPro" id="IPR031127">
    <property type="entry name" value="E3_UB_ligase_RBR"/>
</dbReference>
<evidence type="ECO:0000259" key="15">
    <source>
        <dbReference type="PROSITE" id="PS50089"/>
    </source>
</evidence>
<comment type="catalytic activity">
    <reaction evidence="1">
        <text>[E2 ubiquitin-conjugating enzyme]-S-ubiquitinyl-L-cysteine + [acceptor protein]-L-lysine = [E2 ubiquitin-conjugating enzyme]-L-cysteine + [acceptor protein]-N(6)-ubiquitinyl-L-lysine.</text>
        <dbReference type="EC" id="2.3.2.31"/>
    </reaction>
</comment>
<evidence type="ECO:0000256" key="2">
    <source>
        <dbReference type="ARBA" id="ARBA00001947"/>
    </source>
</evidence>